<evidence type="ECO:0008006" key="3">
    <source>
        <dbReference type="Google" id="ProtNLM"/>
    </source>
</evidence>
<name>A0A1C5IAU3_9ACTN</name>
<keyword evidence="2" id="KW-1185">Reference proteome</keyword>
<dbReference type="Proteomes" id="UP000199408">
    <property type="component" value="Unassembled WGS sequence"/>
</dbReference>
<accession>A0A1C5IAU3</accession>
<organism evidence="1 2">
    <name type="scientific">Micromonospora halophytica</name>
    <dbReference type="NCBI Taxonomy" id="47864"/>
    <lineage>
        <taxon>Bacteria</taxon>
        <taxon>Bacillati</taxon>
        <taxon>Actinomycetota</taxon>
        <taxon>Actinomycetes</taxon>
        <taxon>Micromonosporales</taxon>
        <taxon>Micromonosporaceae</taxon>
        <taxon>Micromonospora</taxon>
    </lineage>
</organism>
<dbReference type="EMBL" id="FMDN01000009">
    <property type="protein sequence ID" value="SCG55397.1"/>
    <property type="molecule type" value="Genomic_DNA"/>
</dbReference>
<reference evidence="2" key="1">
    <citation type="submission" date="2016-06" db="EMBL/GenBank/DDBJ databases">
        <authorList>
            <person name="Varghese N."/>
        </authorList>
    </citation>
    <scope>NUCLEOTIDE SEQUENCE [LARGE SCALE GENOMIC DNA]</scope>
    <source>
        <strain evidence="2">DSM 43171</strain>
    </source>
</reference>
<protein>
    <recommendedName>
        <fullName evidence="3">DUF218 domain-containing protein</fullName>
    </recommendedName>
</protein>
<evidence type="ECO:0000313" key="2">
    <source>
        <dbReference type="Proteomes" id="UP000199408"/>
    </source>
</evidence>
<sequence>MVRAEDLAGHSTVRLMDVLKAFMAILALPQSAAGHVDALVVPTGQGEQWRLTHAIRRWEANPGIRHLLVANGNPAEETYQPVTLPHVRGLGLRRVDGVHLQSEPAPNTGLQAAWIAGQVEALGITSLALAISPYHLPRVYLTVLKALSRGGIRIPLVPDPVPILPDTPAPETGATAYDLLPGEAERIVRYMDEGWVATLPELQRHLRWMWSEHGTLLVGTGD</sequence>
<dbReference type="AlphaFoldDB" id="A0A1C5IAU3"/>
<evidence type="ECO:0000313" key="1">
    <source>
        <dbReference type="EMBL" id="SCG55397.1"/>
    </source>
</evidence>
<gene>
    <name evidence="1" type="ORF">GA0070560_109148</name>
</gene>
<proteinExistence type="predicted"/>